<dbReference type="GO" id="GO:0005886">
    <property type="term" value="C:plasma membrane"/>
    <property type="evidence" value="ECO:0007669"/>
    <property type="project" value="UniProtKB-SubCell"/>
</dbReference>
<comment type="subcellular location">
    <subcellularLocation>
        <location evidence="16">Cell membrane</location>
        <topology evidence="16">Multi-pass membrane protein</topology>
    </subcellularLocation>
    <subcellularLocation>
        <location evidence="1">Membrane</location>
        <topology evidence="1">Multi-pass membrane protein</topology>
    </subcellularLocation>
</comment>
<dbReference type="GO" id="GO:0020037">
    <property type="term" value="F:heme binding"/>
    <property type="evidence" value="ECO:0007669"/>
    <property type="project" value="InterPro"/>
</dbReference>
<feature type="compositionally biased region" description="Basic and acidic residues" evidence="17">
    <location>
        <begin position="540"/>
        <end position="554"/>
    </location>
</feature>
<feature type="transmembrane region" description="Helical" evidence="16">
    <location>
        <begin position="431"/>
        <end position="453"/>
    </location>
</feature>
<dbReference type="GO" id="GO:0022904">
    <property type="term" value="P:respiratory electron transport chain"/>
    <property type="evidence" value="ECO:0007669"/>
    <property type="project" value="TreeGrafter"/>
</dbReference>
<keyword evidence="9 15" id="KW-0249">Electron transport</keyword>
<dbReference type="InterPro" id="IPR036927">
    <property type="entry name" value="Cyt_c_oxase-like_su1_sf"/>
</dbReference>
<evidence type="ECO:0000256" key="5">
    <source>
        <dbReference type="ARBA" id="ARBA00022660"/>
    </source>
</evidence>
<keyword evidence="6 15" id="KW-0812">Transmembrane</keyword>
<dbReference type="SUPFAM" id="SSF81442">
    <property type="entry name" value="Cytochrome c oxidase subunit I-like"/>
    <property type="match status" value="1"/>
</dbReference>
<keyword evidence="12 16" id="KW-0186">Copper</keyword>
<dbReference type="NCBIfam" id="TIGR02891">
    <property type="entry name" value="CtaD_CoxA"/>
    <property type="match status" value="1"/>
</dbReference>
<evidence type="ECO:0000256" key="15">
    <source>
        <dbReference type="RuleBase" id="RU000370"/>
    </source>
</evidence>
<dbReference type="PANTHER" id="PTHR10422:SF18">
    <property type="entry name" value="CYTOCHROME C OXIDASE SUBUNIT 1"/>
    <property type="match status" value="1"/>
</dbReference>
<dbReference type="Gene3D" id="1.20.210.10">
    <property type="entry name" value="Cytochrome c oxidase-like, subunit I domain"/>
    <property type="match status" value="1"/>
</dbReference>
<keyword evidence="19" id="KW-0560">Oxidoreductase</keyword>
<dbReference type="InterPro" id="IPR000883">
    <property type="entry name" value="Cyt_C_Oxase_1"/>
</dbReference>
<proteinExistence type="inferred from homology"/>
<comment type="similarity">
    <text evidence="15">Belongs to the heme-copper respiratory oxidase family.</text>
</comment>
<comment type="catalytic activity">
    <reaction evidence="14 16">
        <text>4 Fe(II)-[cytochrome c] + O2 + 8 H(+)(in) = 4 Fe(III)-[cytochrome c] + 2 H2O + 4 H(+)(out)</text>
        <dbReference type="Rhea" id="RHEA:11436"/>
        <dbReference type="Rhea" id="RHEA-COMP:10350"/>
        <dbReference type="Rhea" id="RHEA-COMP:14399"/>
        <dbReference type="ChEBI" id="CHEBI:15377"/>
        <dbReference type="ChEBI" id="CHEBI:15378"/>
        <dbReference type="ChEBI" id="CHEBI:15379"/>
        <dbReference type="ChEBI" id="CHEBI:29033"/>
        <dbReference type="ChEBI" id="CHEBI:29034"/>
        <dbReference type="EC" id="7.1.1.9"/>
    </reaction>
</comment>
<keyword evidence="20" id="KW-1185">Reference proteome</keyword>
<dbReference type="EMBL" id="CP051682">
    <property type="protein sequence ID" value="QJD95423.1"/>
    <property type="molecule type" value="Genomic_DNA"/>
</dbReference>
<accession>A0A7L5E3Q2</accession>
<dbReference type="GO" id="GO:0004129">
    <property type="term" value="F:cytochrome-c oxidase activity"/>
    <property type="evidence" value="ECO:0007669"/>
    <property type="project" value="UniProtKB-EC"/>
</dbReference>
<keyword evidence="3 15" id="KW-0813">Transport</keyword>
<keyword evidence="5 15" id="KW-0679">Respiratory chain</keyword>
<dbReference type="GO" id="GO:0015990">
    <property type="term" value="P:electron transport coupled proton transport"/>
    <property type="evidence" value="ECO:0007669"/>
    <property type="project" value="InterPro"/>
</dbReference>
<feature type="transmembrane region" description="Helical" evidence="16">
    <location>
        <begin position="323"/>
        <end position="346"/>
    </location>
</feature>
<feature type="transmembrane region" description="Helical" evidence="16">
    <location>
        <begin position="122"/>
        <end position="144"/>
    </location>
</feature>
<evidence type="ECO:0000256" key="2">
    <source>
        <dbReference type="ARBA" id="ARBA00004673"/>
    </source>
</evidence>
<dbReference type="PROSITE" id="PS00077">
    <property type="entry name" value="COX1_CUB"/>
    <property type="match status" value="1"/>
</dbReference>
<keyword evidence="7 16" id="KW-0479">Metal-binding</keyword>
<feature type="transmembrane region" description="Helical" evidence="16">
    <location>
        <begin position="395"/>
        <end position="419"/>
    </location>
</feature>
<evidence type="ECO:0000256" key="9">
    <source>
        <dbReference type="ARBA" id="ARBA00022982"/>
    </source>
</evidence>
<dbReference type="KEGG" id="mrob:HH214_05825"/>
<evidence type="ECO:0000313" key="20">
    <source>
        <dbReference type="Proteomes" id="UP000503278"/>
    </source>
</evidence>
<comment type="pathway">
    <text evidence="2 16">Energy metabolism; oxidative phosphorylation.</text>
</comment>
<feature type="transmembrane region" description="Helical" evidence="16">
    <location>
        <begin position="87"/>
        <end position="110"/>
    </location>
</feature>
<evidence type="ECO:0000256" key="16">
    <source>
        <dbReference type="RuleBase" id="RU363061"/>
    </source>
</evidence>
<dbReference type="UniPathway" id="UPA00705"/>
<evidence type="ECO:0000256" key="1">
    <source>
        <dbReference type="ARBA" id="ARBA00004141"/>
    </source>
</evidence>
<evidence type="ECO:0000313" key="19">
    <source>
        <dbReference type="EMBL" id="QJD95423.1"/>
    </source>
</evidence>
<feature type="transmembrane region" description="Helical" evidence="16">
    <location>
        <begin position="358"/>
        <end position="383"/>
    </location>
</feature>
<keyword evidence="16" id="KW-1003">Cell membrane</keyword>
<reference evidence="19 20" key="1">
    <citation type="submission" date="2020-04" db="EMBL/GenBank/DDBJ databases">
        <title>Genome sequencing of novel species.</title>
        <authorList>
            <person name="Heo J."/>
            <person name="Kim S.-J."/>
            <person name="Kim J.-S."/>
            <person name="Hong S.-B."/>
            <person name="Kwon S.-W."/>
        </authorList>
    </citation>
    <scope>NUCLEOTIDE SEQUENCE [LARGE SCALE GENOMIC DNA]</scope>
    <source>
        <strain evidence="19 20">F39-2</strain>
    </source>
</reference>
<evidence type="ECO:0000256" key="17">
    <source>
        <dbReference type="SAM" id="MobiDB-lite"/>
    </source>
</evidence>
<evidence type="ECO:0000256" key="14">
    <source>
        <dbReference type="ARBA" id="ARBA00047816"/>
    </source>
</evidence>
<dbReference type="Pfam" id="PF00115">
    <property type="entry name" value="COX1"/>
    <property type="match status" value="1"/>
</dbReference>
<feature type="region of interest" description="Disordered" evidence="17">
    <location>
        <begin position="540"/>
        <end position="564"/>
    </location>
</feature>
<protein>
    <recommendedName>
        <fullName evidence="16">Cytochrome c oxidase subunit 1</fullName>
        <ecNumber evidence="16">7.1.1.9</ecNumber>
    </recommendedName>
</protein>
<feature type="transmembrane region" description="Helical" evidence="16">
    <location>
        <begin position="43"/>
        <end position="67"/>
    </location>
</feature>
<evidence type="ECO:0000256" key="8">
    <source>
        <dbReference type="ARBA" id="ARBA00022967"/>
    </source>
</evidence>
<organism evidence="19 20">
    <name type="scientific">Mucilaginibacter robiniae</name>
    <dbReference type="NCBI Taxonomy" id="2728022"/>
    <lineage>
        <taxon>Bacteria</taxon>
        <taxon>Pseudomonadati</taxon>
        <taxon>Bacteroidota</taxon>
        <taxon>Sphingobacteriia</taxon>
        <taxon>Sphingobacteriales</taxon>
        <taxon>Sphingobacteriaceae</taxon>
        <taxon>Mucilaginibacter</taxon>
    </lineage>
</organism>
<comment type="function">
    <text evidence="16">Cytochrome c oxidase is the component of the respiratory chain that catalyzes the reduction of oxygen to water. Subunits 1-3 form the functional core of the enzyme complex. CO I is the catalytic subunit of the enzyme. Electrons originating in cytochrome c are transferred via the copper A center of subunit 2 and heme A of subunit 1 to the bimetallic center formed by heme A3 and copper B.</text>
</comment>
<keyword evidence="10 16" id="KW-1133">Transmembrane helix</keyword>
<dbReference type="EC" id="7.1.1.9" evidence="16"/>
<keyword evidence="4 15" id="KW-0349">Heme</keyword>
<evidence type="ECO:0000256" key="12">
    <source>
        <dbReference type="ARBA" id="ARBA00023008"/>
    </source>
</evidence>
<evidence type="ECO:0000256" key="3">
    <source>
        <dbReference type="ARBA" id="ARBA00022448"/>
    </source>
</evidence>
<keyword evidence="8" id="KW-1278">Translocase</keyword>
<dbReference type="PRINTS" id="PR01165">
    <property type="entry name" value="CYCOXIDASEI"/>
</dbReference>
<evidence type="ECO:0000259" key="18">
    <source>
        <dbReference type="PROSITE" id="PS50855"/>
    </source>
</evidence>
<evidence type="ECO:0000256" key="13">
    <source>
        <dbReference type="ARBA" id="ARBA00023136"/>
    </source>
</evidence>
<dbReference type="PANTHER" id="PTHR10422">
    <property type="entry name" value="CYTOCHROME C OXIDASE SUBUNIT 1"/>
    <property type="match status" value="1"/>
</dbReference>
<name>A0A7L5E3Q2_9SPHI</name>
<evidence type="ECO:0000256" key="11">
    <source>
        <dbReference type="ARBA" id="ARBA00023004"/>
    </source>
</evidence>
<dbReference type="GO" id="GO:0046872">
    <property type="term" value="F:metal ion binding"/>
    <property type="evidence" value="ECO:0007669"/>
    <property type="project" value="UniProtKB-KW"/>
</dbReference>
<dbReference type="GO" id="GO:0016491">
    <property type="term" value="F:oxidoreductase activity"/>
    <property type="evidence" value="ECO:0007669"/>
    <property type="project" value="UniProtKB-KW"/>
</dbReference>
<dbReference type="Proteomes" id="UP000503278">
    <property type="component" value="Chromosome"/>
</dbReference>
<feature type="transmembrane region" description="Helical" evidence="16">
    <location>
        <begin position="473"/>
        <end position="497"/>
    </location>
</feature>
<gene>
    <name evidence="19" type="primary">ctaD</name>
    <name evidence="19" type="ORF">HH214_05825</name>
</gene>
<dbReference type="GO" id="GO:0006119">
    <property type="term" value="P:oxidative phosphorylation"/>
    <property type="evidence" value="ECO:0007669"/>
    <property type="project" value="UniProtKB-UniPathway"/>
</dbReference>
<dbReference type="AlphaFoldDB" id="A0A7L5E3Q2"/>
<keyword evidence="11 16" id="KW-0408">Iron</keyword>
<dbReference type="RefSeq" id="WP_169606437.1">
    <property type="nucleotide sequence ID" value="NZ_CP051682.1"/>
</dbReference>
<dbReference type="InterPro" id="IPR014241">
    <property type="entry name" value="Cyt_c_oxidase_su1_bac"/>
</dbReference>
<dbReference type="PROSITE" id="PS50855">
    <property type="entry name" value="COX1"/>
    <property type="match status" value="1"/>
</dbReference>
<feature type="domain" description="Cytochrome oxidase subunit I profile" evidence="18">
    <location>
        <begin position="30"/>
        <end position="537"/>
    </location>
</feature>
<feature type="transmembrane region" description="Helical" evidence="16">
    <location>
        <begin position="206"/>
        <end position="234"/>
    </location>
</feature>
<feature type="transmembrane region" description="Helical" evidence="16">
    <location>
        <begin position="173"/>
        <end position="194"/>
    </location>
</feature>
<keyword evidence="13 16" id="KW-0472">Membrane</keyword>
<dbReference type="InterPro" id="IPR023616">
    <property type="entry name" value="Cyt_c_oxase-like_su1_dom"/>
</dbReference>
<evidence type="ECO:0000256" key="4">
    <source>
        <dbReference type="ARBA" id="ARBA00022617"/>
    </source>
</evidence>
<sequence length="564" mass="62927">MMKEGFLEVPEPEEPIPDLSLSSSQGILQWISSVDHKQLGIMYLWLSVLFLVIGGIEILLVRLQLAAPNNHFIAPEMYNQLFTMHGTTMIFFVLTPAIFGFATYLLPLMIGANDLAFPRLNAFSLWATFFGGGLLYFSFIAGGAPDAGWFNYAPLNQYNYSSSLGIDYYCSGLLFAGIGTVTASVNFIVTILKYRVSSMSLKQMPLFVWMILINSFLVLAAFPSLNAALIMLLLDRQLHAHFFSATSGGSAILWQHLFWLFGHPEVYILILPIFGIFSEVFPVYSRKPIFGYAFVIGSGIAIALLAFGVWVHHMFATGLGNTVNSFFAASSLLIGVPTGVKIFNWLATMHGGAVRFRVSMLFAIAFLVEFTIGGLSGVSFAVVPIDWQLTDTYYVVAHLHYVFIGGSLFGLFSGLFYWFPKMSGRMLDERLSRWFFWLMVVGFNLTFLVQHALGAMGMPRRVYTYPDLPGWGILNLISTIGGFLMAVSVALLIYILVKAIRSGEKASSDPWDANTLEWMTSSPPALQNFDRVVPVKSTRPYRDYKRPDDADWNRPNKYGNIDGK</sequence>
<evidence type="ECO:0000256" key="7">
    <source>
        <dbReference type="ARBA" id="ARBA00022723"/>
    </source>
</evidence>
<evidence type="ECO:0000256" key="6">
    <source>
        <dbReference type="ARBA" id="ARBA00022692"/>
    </source>
</evidence>
<evidence type="ECO:0000256" key="10">
    <source>
        <dbReference type="ARBA" id="ARBA00022989"/>
    </source>
</evidence>
<dbReference type="InterPro" id="IPR023615">
    <property type="entry name" value="Cyt_c_Oxase_su1_BS"/>
</dbReference>
<feature type="transmembrane region" description="Helical" evidence="16">
    <location>
        <begin position="289"/>
        <end position="311"/>
    </location>
</feature>
<feature type="transmembrane region" description="Helical" evidence="16">
    <location>
        <begin position="254"/>
        <end position="277"/>
    </location>
</feature>